<sequence length="44" mass="4989">MLALIHRNDAVVTRAPAEIRLEKNDLETPMGATKRCTHLFPETQ</sequence>
<name>M5UK60_9BACT</name>
<dbReference type="Proteomes" id="UP000011885">
    <property type="component" value="Unassembled WGS sequence"/>
</dbReference>
<evidence type="ECO:0000313" key="2">
    <source>
        <dbReference type="Proteomes" id="UP000011885"/>
    </source>
</evidence>
<gene>
    <name evidence="1" type="ORF">RSSM_02147</name>
</gene>
<organism evidence="1 2">
    <name type="scientific">Rhodopirellula sallentina SM41</name>
    <dbReference type="NCBI Taxonomy" id="1263870"/>
    <lineage>
        <taxon>Bacteria</taxon>
        <taxon>Pseudomonadati</taxon>
        <taxon>Planctomycetota</taxon>
        <taxon>Planctomycetia</taxon>
        <taxon>Pirellulales</taxon>
        <taxon>Pirellulaceae</taxon>
        <taxon>Rhodopirellula</taxon>
    </lineage>
</organism>
<keyword evidence="2" id="KW-1185">Reference proteome</keyword>
<reference evidence="1 2" key="1">
    <citation type="journal article" date="2013" name="Mar. Genomics">
        <title>Expression of sulfatases in Rhodopirellula baltica and the diversity of sulfatases in the genus Rhodopirellula.</title>
        <authorList>
            <person name="Wegner C.E."/>
            <person name="Richter-Heitmann T."/>
            <person name="Klindworth A."/>
            <person name="Klockow C."/>
            <person name="Richter M."/>
            <person name="Achstetter T."/>
            <person name="Glockner F.O."/>
            <person name="Harder J."/>
        </authorList>
    </citation>
    <scope>NUCLEOTIDE SEQUENCE [LARGE SCALE GENOMIC DNA]</scope>
    <source>
        <strain evidence="1 2">SM41</strain>
    </source>
</reference>
<protein>
    <submittedName>
        <fullName evidence="1">Uncharacterized protein</fullName>
    </submittedName>
</protein>
<dbReference type="AlphaFoldDB" id="M5UK60"/>
<comment type="caution">
    <text evidence="1">The sequence shown here is derived from an EMBL/GenBank/DDBJ whole genome shotgun (WGS) entry which is preliminary data.</text>
</comment>
<dbReference type="PATRIC" id="fig|1263870.3.peg.2289"/>
<accession>M5UK60</accession>
<proteinExistence type="predicted"/>
<dbReference type="EMBL" id="ANOH01000150">
    <property type="protein sequence ID" value="EMI56408.1"/>
    <property type="molecule type" value="Genomic_DNA"/>
</dbReference>
<evidence type="ECO:0000313" key="1">
    <source>
        <dbReference type="EMBL" id="EMI56408.1"/>
    </source>
</evidence>